<dbReference type="EMBL" id="FWFX01000006">
    <property type="protein sequence ID" value="SLN47048.1"/>
    <property type="molecule type" value="Genomic_DNA"/>
</dbReference>
<gene>
    <name evidence="2" type="ORF">ROA7450_02323</name>
</gene>
<evidence type="ECO:0000313" key="3">
    <source>
        <dbReference type="Proteomes" id="UP000193061"/>
    </source>
</evidence>
<accession>A0A1X6ZE38</accession>
<evidence type="ECO:0000256" key="1">
    <source>
        <dbReference type="SAM" id="Phobius"/>
    </source>
</evidence>
<feature type="transmembrane region" description="Helical" evidence="1">
    <location>
        <begin position="39"/>
        <end position="61"/>
    </location>
</feature>
<sequence length="81" mass="9472">MWPLRWENLVNNQILALQGPVGHTRWDLFFWVRQMTNQVAVALGILIVIALCVDGIVFDWANTVFVGQKFVTLVEWLAFWR</sequence>
<dbReference type="AlphaFoldDB" id="A0A1X6ZE38"/>
<keyword evidence="3" id="KW-1185">Reference proteome</keyword>
<name>A0A1X6ZE38_9RHOB</name>
<dbReference type="Proteomes" id="UP000193061">
    <property type="component" value="Unassembled WGS sequence"/>
</dbReference>
<organism evidence="2 3">
    <name type="scientific">Roseovarius albus</name>
    <dbReference type="NCBI Taxonomy" id="1247867"/>
    <lineage>
        <taxon>Bacteria</taxon>
        <taxon>Pseudomonadati</taxon>
        <taxon>Pseudomonadota</taxon>
        <taxon>Alphaproteobacteria</taxon>
        <taxon>Rhodobacterales</taxon>
        <taxon>Roseobacteraceae</taxon>
        <taxon>Roseovarius</taxon>
    </lineage>
</organism>
<evidence type="ECO:0000313" key="2">
    <source>
        <dbReference type="EMBL" id="SLN47048.1"/>
    </source>
</evidence>
<keyword evidence="1" id="KW-0472">Membrane</keyword>
<reference evidence="2 3" key="1">
    <citation type="submission" date="2017-03" db="EMBL/GenBank/DDBJ databases">
        <authorList>
            <person name="Afonso C.L."/>
            <person name="Miller P.J."/>
            <person name="Scott M.A."/>
            <person name="Spackman E."/>
            <person name="Goraichik I."/>
            <person name="Dimitrov K.M."/>
            <person name="Suarez D.L."/>
            <person name="Swayne D.E."/>
        </authorList>
    </citation>
    <scope>NUCLEOTIDE SEQUENCE [LARGE SCALE GENOMIC DNA]</scope>
    <source>
        <strain evidence="2 3">CECT 7450</strain>
    </source>
</reference>
<proteinExistence type="predicted"/>
<keyword evidence="1" id="KW-0812">Transmembrane</keyword>
<keyword evidence="1" id="KW-1133">Transmembrane helix</keyword>
<protein>
    <submittedName>
        <fullName evidence="2">Uncharacterized protein</fullName>
    </submittedName>
</protein>